<keyword evidence="1 2" id="KW-0732">Signal</keyword>
<evidence type="ECO:0000256" key="1">
    <source>
        <dbReference type="ARBA" id="ARBA00022729"/>
    </source>
</evidence>
<dbReference type="InterPro" id="IPR001119">
    <property type="entry name" value="SLH_dom"/>
</dbReference>
<evidence type="ECO:0000313" key="5">
    <source>
        <dbReference type="Proteomes" id="UP000037146"/>
    </source>
</evidence>
<name>A0A0K9GZ38_9BACI</name>
<keyword evidence="5" id="KW-1185">Reference proteome</keyword>
<dbReference type="PROSITE" id="PS51272">
    <property type="entry name" value="SLH"/>
    <property type="match status" value="3"/>
</dbReference>
<organism evidence="4 5">
    <name type="scientific">Peribacillus loiseleuriae</name>
    <dbReference type="NCBI Taxonomy" id="1679170"/>
    <lineage>
        <taxon>Bacteria</taxon>
        <taxon>Bacillati</taxon>
        <taxon>Bacillota</taxon>
        <taxon>Bacilli</taxon>
        <taxon>Bacillales</taxon>
        <taxon>Bacillaceae</taxon>
        <taxon>Peribacillus</taxon>
    </lineage>
</organism>
<proteinExistence type="predicted"/>
<evidence type="ECO:0000259" key="3">
    <source>
        <dbReference type="PROSITE" id="PS51272"/>
    </source>
</evidence>
<dbReference type="RefSeq" id="WP_049683216.1">
    <property type="nucleotide sequence ID" value="NZ_LFZW01000001.1"/>
</dbReference>
<comment type="caution">
    <text evidence="4">The sequence shown here is derived from an EMBL/GenBank/DDBJ whole genome shotgun (WGS) entry which is preliminary data.</text>
</comment>
<dbReference type="EMBL" id="LFZW01000001">
    <property type="protein sequence ID" value="KMY51865.1"/>
    <property type="molecule type" value="Genomic_DNA"/>
</dbReference>
<feature type="chain" id="PRO_5005524726" description="SLH domain-containing protein" evidence="2">
    <location>
        <begin position="27"/>
        <end position="832"/>
    </location>
</feature>
<dbReference type="AlphaFoldDB" id="A0A0K9GZ38"/>
<dbReference type="PANTHER" id="PTHR43308:SF5">
    <property type="entry name" value="S-LAYER PROTEIN _ PEPTIDOGLYCAN ENDO-BETA-N-ACETYLGLUCOSAMINIDASE"/>
    <property type="match status" value="1"/>
</dbReference>
<feature type="domain" description="SLH" evidence="3">
    <location>
        <begin position="659"/>
        <end position="717"/>
    </location>
</feature>
<gene>
    <name evidence="4" type="ORF">AC625_21970</name>
</gene>
<sequence length="832" mass="90190">MSKRILSITGLLVLLQLSAAFTHGEAAVFDHKVSEQKVQVSPGVIHEQAAYQTGSIHEAINLLNINLNDPYTKMEIGIPNPINSLKTTTSLAKENSYNGHRVIGATNASYFLGNGSPANLLAINNQIINYGILGDNFDSPTQKAVAFGITKSGKAIADYYQADLTFTVNGKSYNIDRINNTRLENTNVLYTSSKKTTGTNEWGTEIIVTNASKNTDVLHFGDRYTGIVAKVTQYGEPGNSAIPADGFVISIQNKELASEISQLEEGSPIEVKISIDAKWQDAQFILAAGPMLVKDGKVNISMPTSSSFVTDRNPRTAVAVDATGNRVFLVTVDGRQSGYSNGTNLQDLASYLISKGASAAINLDGGGSTTMAVRQPGSLLPVMVNRPSDGYERKVSAILQAVSTAPVGKAQTIKLNTVSGEIPLGSSFNVTVANAMDTYMNPLTIDPATMKWSVEGTIGKMEGTTFTATAGGTGKIIGEYDGIRAELSVKVVDMAAKPVLLHSFDNTNDWVAQTAKANATITTSTKYDPFRQGTSSLKLDYDFTVGESGTKAAYAVAKTPISILGRPNNIGVWVYGDNKKHWLRGVLIDGKGTKQTIDFTSKEGINWTGWKYVKAEVPANIELPLKFERIYVTQPAASLQNKGQVYFDKLQAVYSVDYEELMYTDVTKANWAYSSINNLNRAGLINGFLDGTFKPTNSITRAETAAIIARALNLKSSHDSGFTDVKKSHYAYDNIAAVAEKGIIIGREKGQFDPEGKLTRAEMAAILVRAYQLNGTKKLPFTDVDPKHWAYSDIQTLYANNLTGGFPDNTYKPAQQISRAEFVTFLDRMLQR</sequence>
<accession>A0A0K9GZ38</accession>
<dbReference type="Gene3D" id="2.60.120.430">
    <property type="entry name" value="Galactose-binding lectin"/>
    <property type="match status" value="1"/>
</dbReference>
<dbReference type="InterPro" id="IPR018711">
    <property type="entry name" value="NAGPA"/>
</dbReference>
<dbReference type="OrthoDB" id="9809781at2"/>
<dbReference type="PANTHER" id="PTHR43308">
    <property type="entry name" value="OUTER MEMBRANE PROTEIN ALPHA-RELATED"/>
    <property type="match status" value="1"/>
</dbReference>
<dbReference type="Proteomes" id="UP000037146">
    <property type="component" value="Unassembled WGS sequence"/>
</dbReference>
<evidence type="ECO:0000256" key="2">
    <source>
        <dbReference type="SAM" id="SignalP"/>
    </source>
</evidence>
<dbReference type="PATRIC" id="fig|1679170.3.peg.4955"/>
<feature type="domain" description="SLH" evidence="3">
    <location>
        <begin position="782"/>
        <end position="832"/>
    </location>
</feature>
<dbReference type="Pfam" id="PF09992">
    <property type="entry name" value="NAGPA"/>
    <property type="match status" value="1"/>
</dbReference>
<dbReference type="InterPro" id="IPR051465">
    <property type="entry name" value="Cell_Envelope_Struct_Comp"/>
</dbReference>
<feature type="signal peptide" evidence="2">
    <location>
        <begin position="1"/>
        <end position="26"/>
    </location>
</feature>
<feature type="domain" description="SLH" evidence="3">
    <location>
        <begin position="718"/>
        <end position="781"/>
    </location>
</feature>
<evidence type="ECO:0000313" key="4">
    <source>
        <dbReference type="EMBL" id="KMY51865.1"/>
    </source>
</evidence>
<reference evidence="5" key="1">
    <citation type="submission" date="2015-07" db="EMBL/GenBank/DDBJ databases">
        <title>Genome sequencing project for genomic taxonomy and phylogenomics of Bacillus-like bacteria.</title>
        <authorList>
            <person name="Liu B."/>
            <person name="Wang J."/>
            <person name="Zhu Y."/>
            <person name="Liu G."/>
            <person name="Chen Q."/>
            <person name="Chen Z."/>
            <person name="Lan J."/>
            <person name="Che J."/>
            <person name="Ge C."/>
            <person name="Shi H."/>
            <person name="Pan Z."/>
            <person name="Liu X."/>
        </authorList>
    </citation>
    <scope>NUCLEOTIDE SEQUENCE [LARGE SCALE GENOMIC DNA]</scope>
    <source>
        <strain evidence="5">FJAT-27997</strain>
    </source>
</reference>
<protein>
    <recommendedName>
        <fullName evidence="3">SLH domain-containing protein</fullName>
    </recommendedName>
</protein>
<dbReference type="Pfam" id="PF00395">
    <property type="entry name" value="SLH"/>
    <property type="match status" value="3"/>
</dbReference>
<dbReference type="STRING" id="1679170.AC625_21970"/>